<dbReference type="SUPFAM" id="SSF90257">
    <property type="entry name" value="Myosin rod fragments"/>
    <property type="match status" value="1"/>
</dbReference>
<keyword evidence="2" id="KW-0472">Membrane</keyword>
<evidence type="ECO:0000256" key="2">
    <source>
        <dbReference type="SAM" id="Phobius"/>
    </source>
</evidence>
<keyword evidence="2" id="KW-0812">Transmembrane</keyword>
<proteinExistence type="predicted"/>
<feature type="region of interest" description="Disordered" evidence="1">
    <location>
        <begin position="81"/>
        <end position="104"/>
    </location>
</feature>
<keyword evidence="2" id="KW-1133">Transmembrane helix</keyword>
<dbReference type="Gene3D" id="1.20.5.340">
    <property type="match status" value="1"/>
</dbReference>
<sequence length="104" mass="12148">MESWITPTVVATVITAVFTYMGTKRTSRSEIDQIYLPRVENMIQGFEKQIDHLTKKVSELEKKLNTKDELITELRKENSRLEEENKKIKSENKELKGRVNNGIH</sequence>
<accession>A0ABQ1NYM6</accession>
<dbReference type="Proteomes" id="UP000630615">
    <property type="component" value="Unassembled WGS sequence"/>
</dbReference>
<evidence type="ECO:0000313" key="4">
    <source>
        <dbReference type="Proteomes" id="UP000630615"/>
    </source>
</evidence>
<evidence type="ECO:0000256" key="1">
    <source>
        <dbReference type="SAM" id="MobiDB-lite"/>
    </source>
</evidence>
<gene>
    <name evidence="3" type="ORF">GCM10011573_16700</name>
</gene>
<comment type="caution">
    <text evidence="3">The sequence shown here is derived from an EMBL/GenBank/DDBJ whole genome shotgun (WGS) entry which is preliminary data.</text>
</comment>
<organism evidence="3 4">
    <name type="scientific">Enterococcus wangshanyuanii</name>
    <dbReference type="NCBI Taxonomy" id="2005703"/>
    <lineage>
        <taxon>Bacteria</taxon>
        <taxon>Bacillati</taxon>
        <taxon>Bacillota</taxon>
        <taxon>Bacilli</taxon>
        <taxon>Lactobacillales</taxon>
        <taxon>Enterococcaceae</taxon>
        <taxon>Enterococcus</taxon>
    </lineage>
</organism>
<keyword evidence="4" id="KW-1185">Reference proteome</keyword>
<evidence type="ECO:0008006" key="5">
    <source>
        <dbReference type="Google" id="ProtNLM"/>
    </source>
</evidence>
<protein>
    <recommendedName>
        <fullName evidence="5">Phage protein</fullName>
    </recommendedName>
</protein>
<feature type="compositionally biased region" description="Basic and acidic residues" evidence="1">
    <location>
        <begin position="81"/>
        <end position="97"/>
    </location>
</feature>
<name>A0ABQ1NYM6_9ENTE</name>
<evidence type="ECO:0000313" key="3">
    <source>
        <dbReference type="EMBL" id="GGC87748.1"/>
    </source>
</evidence>
<feature type="transmembrane region" description="Helical" evidence="2">
    <location>
        <begin position="6"/>
        <end position="23"/>
    </location>
</feature>
<dbReference type="EMBL" id="BMKI01000002">
    <property type="protein sequence ID" value="GGC87748.1"/>
    <property type="molecule type" value="Genomic_DNA"/>
</dbReference>
<dbReference type="RefSeq" id="WP_088269532.1">
    <property type="nucleotide sequence ID" value="NZ_BMKI01000002.1"/>
</dbReference>
<reference evidence="4" key="1">
    <citation type="journal article" date="2019" name="Int. J. Syst. Evol. Microbiol.">
        <title>The Global Catalogue of Microorganisms (GCM) 10K type strain sequencing project: providing services to taxonomists for standard genome sequencing and annotation.</title>
        <authorList>
            <consortium name="The Broad Institute Genomics Platform"/>
            <consortium name="The Broad Institute Genome Sequencing Center for Infectious Disease"/>
            <person name="Wu L."/>
            <person name="Ma J."/>
        </authorList>
    </citation>
    <scope>NUCLEOTIDE SEQUENCE [LARGE SCALE GENOMIC DNA]</scope>
    <source>
        <strain evidence="4">CGMCC 1.15942</strain>
    </source>
</reference>